<dbReference type="SMART" id="SM00325">
    <property type="entry name" value="RhoGEF"/>
    <property type="match status" value="1"/>
</dbReference>
<dbReference type="STRING" id="1676925.ENSPKIP00000006696"/>
<feature type="compositionally biased region" description="Polar residues" evidence="3">
    <location>
        <begin position="1069"/>
        <end position="1080"/>
    </location>
</feature>
<dbReference type="InterPro" id="IPR000219">
    <property type="entry name" value="DH_dom"/>
</dbReference>
<dbReference type="SMART" id="SM00233">
    <property type="entry name" value="PH"/>
    <property type="match status" value="1"/>
</dbReference>
<dbReference type="InterPro" id="IPR035899">
    <property type="entry name" value="DBL_dom_sf"/>
</dbReference>
<feature type="region of interest" description="Disordered" evidence="3">
    <location>
        <begin position="606"/>
        <end position="654"/>
    </location>
</feature>
<dbReference type="PROSITE" id="PS50003">
    <property type="entry name" value="PH_DOMAIN"/>
    <property type="match status" value="1"/>
</dbReference>
<feature type="compositionally biased region" description="Polar residues" evidence="3">
    <location>
        <begin position="1105"/>
        <end position="1115"/>
    </location>
</feature>
<dbReference type="InterPro" id="IPR043324">
    <property type="entry name" value="PH_PLEKHG1_G2_G3"/>
</dbReference>
<evidence type="ECO:0000256" key="3">
    <source>
        <dbReference type="SAM" id="MobiDB-lite"/>
    </source>
</evidence>
<dbReference type="GeneTree" id="ENSGT00940000157723"/>
<keyword evidence="1" id="KW-0597">Phosphoprotein</keyword>
<dbReference type="SUPFAM" id="SSF48065">
    <property type="entry name" value="DBL homology domain (DH-domain)"/>
    <property type="match status" value="1"/>
</dbReference>
<dbReference type="Gene3D" id="1.20.900.10">
    <property type="entry name" value="Dbl homology (DH) domain"/>
    <property type="match status" value="1"/>
</dbReference>
<evidence type="ECO:0000256" key="1">
    <source>
        <dbReference type="ARBA" id="ARBA00022553"/>
    </source>
</evidence>
<feature type="region of interest" description="Disordered" evidence="3">
    <location>
        <begin position="1025"/>
        <end position="1268"/>
    </location>
</feature>
<feature type="region of interest" description="Disordered" evidence="3">
    <location>
        <begin position="869"/>
        <end position="910"/>
    </location>
</feature>
<feature type="compositionally biased region" description="Polar residues" evidence="3">
    <location>
        <begin position="1159"/>
        <end position="1175"/>
    </location>
</feature>
<feature type="compositionally biased region" description="Low complexity" evidence="3">
    <location>
        <begin position="1116"/>
        <end position="1130"/>
    </location>
</feature>
<dbReference type="FunFam" id="2.30.29.30:FF:000132">
    <property type="entry name" value="pleckstrin homology domain-containing family G member 2"/>
    <property type="match status" value="1"/>
</dbReference>
<dbReference type="Gene3D" id="2.30.29.30">
    <property type="entry name" value="Pleckstrin-homology domain (PH domain)/Phosphotyrosine-binding domain (PTB)"/>
    <property type="match status" value="1"/>
</dbReference>
<evidence type="ECO:0000259" key="5">
    <source>
        <dbReference type="PROSITE" id="PS50010"/>
    </source>
</evidence>
<protein>
    <submittedName>
        <fullName evidence="6">Pleckstrin homology and RhoGEF domain containing G1</fullName>
    </submittedName>
</protein>
<accession>A0A3B3QMQ3</accession>
<feature type="compositionally biased region" description="Low complexity" evidence="3">
    <location>
        <begin position="984"/>
        <end position="1000"/>
    </location>
</feature>
<feature type="compositionally biased region" description="Basic residues" evidence="3">
    <location>
        <begin position="61"/>
        <end position="75"/>
    </location>
</feature>
<feature type="region of interest" description="Disordered" evidence="3">
    <location>
        <begin position="37"/>
        <end position="121"/>
    </location>
</feature>
<feature type="compositionally biased region" description="Basic and acidic residues" evidence="3">
    <location>
        <begin position="807"/>
        <end position="820"/>
    </location>
</feature>
<sequence>MIHSSYGGKVTAHSWLSSRQIEKSALKVVKGWGSGVAGQAQRRSPASQMKNTFSPGSLNSLRRRSASVHRRKTPGKTRDDSALPLDTRPSLPETPMETPDSERPVSYSSTSSSASSRDSHCSSLAPAFRASSEADPQAGAIRLELVPARQLECVDPQLERSQEAMHGHTQATMTPVTSEPMAEPAAEPAAEPTGPKLQYVDRVVQEILDTERTYVQDLRSIVQDYLGCSASQAQLALGPEEKRALFGNIRDIYRFNSELLQELEKCQADPVAIAERFVAKSEEFHIYTQYCTNYPRSVAVLTECMRNKALAKFFRERQESLNHSLPLGSYLLKPVQRILKYHLLLHEIANHLDKQTDRYEVVQDAIDTMQRVAWHINDMKRKHEHAVRLQEIQSLLMNWKGPDLIGYGELVLEGTFRIQRAKNERTLFLLEKLLLITKKREESYTYKAHIMCCNLMLVEVIPKEPLSFSVFHYKNPKLQHTVQAKSQQDKRTWILHLKRLILENHPAKIPAKAKQAILDMDAVDSTGLSCSPHWDRKTQAKDGPTPRRVRRKTEPLSRLLKNAKQSGTNPEPQKRGSLGVALLSPMSHLSPREGLLASIGRTRSLVSQSQESLDPAEPSDCDDNPHLPEAENDAGPGLVKGKKSKGQGKGTMKRLNPQASVDCIDRWRDCNIGVQDLQAVKDSLQMDPSMSRQTEGLLARPQSPNLAAMISGGHIARNIWTDHKIRRAMFPTRQQTVQGEDEEDLYQMFMPSEPSDPDLVASQEEEGSRGSGRPCSWHMEQTQVPVYTEAPSSSKKVLRRASSVGEKNSKAPDPGEKLAGPRDSLQIDSSSSVSGSAEHLTIDDIENVYDNISYEDLKSMGLICREPESTHYPQVTKEEKQAESKKAEQTVASTGMTESRNSSDVYVSPSKDSVPFGTCELKIVEENIYDTIGFVDQPPEPLHSPAVAEQDTMFLQPISTGSNGLDRFLSEDSLQSYEDERQVSVEMDSSSNSDSLVHRSPAGTMSEKVDEIWNDLENYIKKNEKKQERLTAAFPVNGEESPVKMAKQESPVKSSKQESPLKVAKQGSPLKSSKQESPIKTTKKESPVKSSKQESPLKAAKQGSPLKSSKQESPIKTTKQESQVKSSKQESPLKVAKQESMLKSSKQESPIKTAKQESPIRTTKQESPLKSSKQESPIKAAKQESSLKSSKQESPIKTTKQESPIKTTKQESPIKTTKQESPIKTTKQESPLKSSKLGSPVKMTKQESPVKSLKQGRLAQGTSGRRGPGLFREEAIEILEPPVTPSVVVENFGSTKTIKSKLARFSSGSFRMDEPDTLREKGETPRERALLGLGGGLFPRDFVSFDNTLDSSSSIFSDAMDFSLDFGDKTKNRVYLMARQYSQKIKKANQLLKTKSSDQEHTFSRLKSKQKDLADILEEKKQGGTAIGAKIAEYSQLYEQIPFKDMPPGKLNDPENATLEPPCLHSSPSLAPPQGSSESHASDSCVDEDWLNSTYSNGELVNFVSCVNEAALQREGLGSSPEKQLSLVYPIPTIKYSSPPQSPTQRWSACMAQPNKENLSHQQVYNSLDRQTHSAKALPYNRCQSSSSIAASGKNGDHLGGDSIAGPGISLMGVGNRGSAFARLGYSGRQSSLPERYSDLTLQDSQQVVVVSKSPSSNALRATQNYHANFKDNDDDDDDYVEIKSDDEELGDGTQHKEPLAISTPCVTRAERAGQGPSISLPCTPIRTSPRIPPPAFPDQDSLAHYLWSEPQVSQQNLVQSLREKFHCLSSSSFA</sequence>
<keyword evidence="7" id="KW-1185">Reference proteome</keyword>
<dbReference type="Proteomes" id="UP000261540">
    <property type="component" value="Unplaced"/>
</dbReference>
<feature type="compositionally biased region" description="Low complexity" evidence="3">
    <location>
        <begin position="104"/>
        <end position="116"/>
    </location>
</feature>
<evidence type="ECO:0000313" key="6">
    <source>
        <dbReference type="Ensembl" id="ENSPKIP00000006696.1"/>
    </source>
</evidence>
<organism evidence="6 7">
    <name type="scientific">Paramormyrops kingsleyae</name>
    <dbReference type="NCBI Taxonomy" id="1676925"/>
    <lineage>
        <taxon>Eukaryota</taxon>
        <taxon>Metazoa</taxon>
        <taxon>Chordata</taxon>
        <taxon>Craniata</taxon>
        <taxon>Vertebrata</taxon>
        <taxon>Euteleostomi</taxon>
        <taxon>Actinopterygii</taxon>
        <taxon>Neopterygii</taxon>
        <taxon>Teleostei</taxon>
        <taxon>Osteoglossocephala</taxon>
        <taxon>Osteoglossomorpha</taxon>
        <taxon>Osteoglossiformes</taxon>
        <taxon>Mormyridae</taxon>
        <taxon>Paramormyrops</taxon>
    </lineage>
</organism>
<dbReference type="SUPFAM" id="SSF50729">
    <property type="entry name" value="PH domain-like"/>
    <property type="match status" value="1"/>
</dbReference>
<dbReference type="Pfam" id="PF22697">
    <property type="entry name" value="SOS1_NGEF_PH"/>
    <property type="match status" value="1"/>
</dbReference>
<dbReference type="GO" id="GO:0005829">
    <property type="term" value="C:cytosol"/>
    <property type="evidence" value="ECO:0007669"/>
    <property type="project" value="UniProtKB-ARBA"/>
</dbReference>
<feature type="compositionally biased region" description="Polar residues" evidence="3">
    <location>
        <begin position="1141"/>
        <end position="1150"/>
    </location>
</feature>
<dbReference type="InterPro" id="IPR011993">
    <property type="entry name" value="PH-like_dom_sf"/>
</dbReference>
<feature type="region of interest" description="Disordered" evidence="3">
    <location>
        <begin position="976"/>
        <end position="1004"/>
    </location>
</feature>
<dbReference type="GO" id="GO:0031267">
    <property type="term" value="F:small GTPase binding"/>
    <property type="evidence" value="ECO:0007669"/>
    <property type="project" value="TreeGrafter"/>
</dbReference>
<proteinExistence type="predicted"/>
<dbReference type="CDD" id="cd00160">
    <property type="entry name" value="RhoGEF"/>
    <property type="match status" value="1"/>
</dbReference>
<reference evidence="6" key="1">
    <citation type="submission" date="2025-08" db="UniProtKB">
        <authorList>
            <consortium name="Ensembl"/>
        </authorList>
    </citation>
    <scope>IDENTIFICATION</scope>
</reference>
<dbReference type="FunFam" id="1.20.900.10:FF:000019">
    <property type="entry name" value="Pleckstrin homology domain-containing family G member 1"/>
    <property type="match status" value="1"/>
</dbReference>
<feature type="compositionally biased region" description="Polar residues" evidence="3">
    <location>
        <begin position="890"/>
        <end position="905"/>
    </location>
</feature>
<evidence type="ECO:0000313" key="7">
    <source>
        <dbReference type="Proteomes" id="UP000261540"/>
    </source>
</evidence>
<dbReference type="InterPro" id="IPR055251">
    <property type="entry name" value="SOS1_NGEF_PH"/>
</dbReference>
<feature type="compositionally biased region" description="Polar residues" evidence="3">
    <location>
        <begin position="1466"/>
        <end position="1479"/>
    </location>
</feature>
<feature type="compositionally biased region" description="Basic and acidic residues" evidence="3">
    <location>
        <begin position="876"/>
        <end position="888"/>
    </location>
</feature>
<dbReference type="GO" id="GO:0005085">
    <property type="term" value="F:guanyl-nucleotide exchange factor activity"/>
    <property type="evidence" value="ECO:0007669"/>
    <property type="project" value="UniProtKB-KW"/>
</dbReference>
<evidence type="ECO:0000256" key="2">
    <source>
        <dbReference type="ARBA" id="ARBA00022658"/>
    </source>
</evidence>
<name>A0A3B3QMQ3_9TELE</name>
<feature type="region of interest" description="Disordered" evidence="3">
    <location>
        <begin position="1445"/>
        <end position="1484"/>
    </location>
</feature>
<dbReference type="Pfam" id="PF00621">
    <property type="entry name" value="RhoGEF"/>
    <property type="match status" value="1"/>
</dbReference>
<keyword evidence="2" id="KW-0344">Guanine-nucleotide releasing factor</keyword>
<feature type="compositionally biased region" description="Polar residues" evidence="3">
    <location>
        <begin position="1195"/>
        <end position="1237"/>
    </location>
</feature>
<reference evidence="6" key="2">
    <citation type="submission" date="2025-09" db="UniProtKB">
        <authorList>
            <consortium name="Ensembl"/>
        </authorList>
    </citation>
    <scope>IDENTIFICATION</scope>
</reference>
<feature type="compositionally biased region" description="Polar residues" evidence="3">
    <location>
        <begin position="779"/>
        <end position="795"/>
    </location>
</feature>
<dbReference type="PANTHER" id="PTHR45924:SF1">
    <property type="entry name" value="PLECKSTRIN HOMOLOGY DOMAIN-CONTAINING FAMILY G MEMBER 1"/>
    <property type="match status" value="1"/>
</dbReference>
<feature type="domain" description="DH" evidence="5">
    <location>
        <begin position="199"/>
        <end position="379"/>
    </location>
</feature>
<dbReference type="PROSITE" id="PS50010">
    <property type="entry name" value="DH_2"/>
    <property type="match status" value="1"/>
</dbReference>
<dbReference type="Ensembl" id="ENSPKIT00000030726.1">
    <property type="protein sequence ID" value="ENSPKIP00000006696.1"/>
    <property type="gene ID" value="ENSPKIG00000022866.1"/>
</dbReference>
<dbReference type="InterPro" id="IPR001849">
    <property type="entry name" value="PH_domain"/>
</dbReference>
<feature type="region of interest" description="Disordered" evidence="3">
    <location>
        <begin position="749"/>
        <end position="836"/>
    </location>
</feature>
<feature type="region of interest" description="Disordered" evidence="3">
    <location>
        <begin position="529"/>
        <end position="577"/>
    </location>
</feature>
<feature type="compositionally biased region" description="Low complexity" evidence="3">
    <location>
        <begin position="1179"/>
        <end position="1193"/>
    </location>
</feature>
<dbReference type="PANTHER" id="PTHR45924">
    <property type="entry name" value="FI17866P1"/>
    <property type="match status" value="1"/>
</dbReference>
<feature type="domain" description="PH" evidence="4">
    <location>
        <begin position="403"/>
        <end position="502"/>
    </location>
</feature>
<dbReference type="CDD" id="cd13243">
    <property type="entry name" value="PH_PLEKHG1_G2_G3"/>
    <property type="match status" value="1"/>
</dbReference>
<feature type="compositionally biased region" description="Polar residues" evidence="3">
    <location>
        <begin position="41"/>
        <end position="60"/>
    </location>
</feature>
<evidence type="ECO:0000259" key="4">
    <source>
        <dbReference type="PROSITE" id="PS50003"/>
    </source>
</evidence>